<dbReference type="AlphaFoldDB" id="A0A2M3ZRR9"/>
<organism evidence="2">
    <name type="scientific">Anopheles braziliensis</name>
    <dbReference type="NCBI Taxonomy" id="58242"/>
    <lineage>
        <taxon>Eukaryota</taxon>
        <taxon>Metazoa</taxon>
        <taxon>Ecdysozoa</taxon>
        <taxon>Arthropoda</taxon>
        <taxon>Hexapoda</taxon>
        <taxon>Insecta</taxon>
        <taxon>Pterygota</taxon>
        <taxon>Neoptera</taxon>
        <taxon>Endopterygota</taxon>
        <taxon>Diptera</taxon>
        <taxon>Nematocera</taxon>
        <taxon>Culicoidea</taxon>
        <taxon>Culicidae</taxon>
        <taxon>Anophelinae</taxon>
        <taxon>Anopheles</taxon>
    </lineage>
</organism>
<name>A0A2M3ZRR9_9DIPT</name>
<keyword evidence="1" id="KW-1133">Transmembrane helix</keyword>
<accession>A0A2M3ZRR9</accession>
<sequence>MHVAIIIVSTLIIVLRGIVAIGGTLFVGARFWLGLEIFLCYLCLTLDGMLFVTGQVYYCSACIANGRLSFCFCFVLLLAEE</sequence>
<protein>
    <submittedName>
        <fullName evidence="2">Putative secreted peptide</fullName>
    </submittedName>
</protein>
<keyword evidence="1" id="KW-0472">Membrane</keyword>
<proteinExistence type="predicted"/>
<keyword evidence="1" id="KW-0812">Transmembrane</keyword>
<evidence type="ECO:0000256" key="1">
    <source>
        <dbReference type="SAM" id="Phobius"/>
    </source>
</evidence>
<dbReference type="EMBL" id="GGFM01010389">
    <property type="protein sequence ID" value="MBW31140.1"/>
    <property type="molecule type" value="Transcribed_RNA"/>
</dbReference>
<feature type="transmembrane region" description="Helical" evidence="1">
    <location>
        <begin position="30"/>
        <end position="50"/>
    </location>
</feature>
<reference evidence="2" key="1">
    <citation type="submission" date="2018-01" db="EMBL/GenBank/DDBJ databases">
        <title>An insight into the sialome of Amazonian anophelines.</title>
        <authorList>
            <person name="Ribeiro J.M."/>
            <person name="Scarpassa V."/>
            <person name="Calvo E."/>
        </authorList>
    </citation>
    <scope>NUCLEOTIDE SEQUENCE</scope>
    <source>
        <tissue evidence="2">Salivary glands</tissue>
    </source>
</reference>
<evidence type="ECO:0000313" key="2">
    <source>
        <dbReference type="EMBL" id="MBW31140.1"/>
    </source>
</evidence>